<keyword evidence="7" id="KW-1185">Reference proteome</keyword>
<dbReference type="GO" id="GO:0006744">
    <property type="term" value="P:ubiquinone biosynthetic process"/>
    <property type="evidence" value="ECO:0007669"/>
    <property type="project" value="UniProtKB-UniRule"/>
</dbReference>
<dbReference type="HAMAP" id="MF_01632">
    <property type="entry name" value="UbiC"/>
    <property type="match status" value="1"/>
</dbReference>
<dbReference type="AlphaFoldDB" id="A0A261TX63"/>
<evidence type="ECO:0000313" key="7">
    <source>
        <dbReference type="Proteomes" id="UP000216913"/>
    </source>
</evidence>
<keyword evidence="3 5" id="KW-0456">Lyase</keyword>
<comment type="caution">
    <text evidence="6">The sequence shown here is derived from an EMBL/GenBank/DDBJ whole genome shotgun (WGS) entry which is preliminary data.</text>
</comment>
<feature type="binding site" evidence="5">
    <location>
        <position position="116"/>
    </location>
    <ligand>
        <name>substrate</name>
    </ligand>
</feature>
<dbReference type="OrthoDB" id="8606430at2"/>
<comment type="subcellular location">
    <subcellularLocation>
        <location evidence="5">Cytoplasm</location>
    </subcellularLocation>
</comment>
<evidence type="ECO:0000256" key="4">
    <source>
        <dbReference type="ARBA" id="ARBA00023317"/>
    </source>
</evidence>
<dbReference type="UniPathway" id="UPA00232"/>
<dbReference type="SUPFAM" id="SSF64288">
    <property type="entry name" value="Chorismate lyase-like"/>
    <property type="match status" value="1"/>
</dbReference>
<comment type="caution">
    <text evidence="5">Lacks conserved residue(s) required for the propagation of feature annotation.</text>
</comment>
<gene>
    <name evidence="5" type="primary">ubiC</name>
    <name evidence="6" type="ORF">CAL25_07985</name>
</gene>
<keyword evidence="1 5" id="KW-0963">Cytoplasm</keyword>
<dbReference type="Proteomes" id="UP000216913">
    <property type="component" value="Unassembled WGS sequence"/>
</dbReference>
<dbReference type="EMBL" id="NEVP01000004">
    <property type="protein sequence ID" value="OZI53881.1"/>
    <property type="molecule type" value="Genomic_DNA"/>
</dbReference>
<dbReference type="GO" id="GO:0008813">
    <property type="term" value="F:chorismate lyase activity"/>
    <property type="evidence" value="ECO:0007669"/>
    <property type="project" value="UniProtKB-UniRule"/>
</dbReference>
<keyword evidence="4 5" id="KW-0670">Pyruvate</keyword>
<keyword evidence="2 5" id="KW-0831">Ubiquinone biosynthesis</keyword>
<dbReference type="GO" id="GO:0005829">
    <property type="term" value="C:cytosol"/>
    <property type="evidence" value="ECO:0007669"/>
    <property type="project" value="TreeGrafter"/>
</dbReference>
<dbReference type="GO" id="GO:0042866">
    <property type="term" value="P:pyruvate biosynthetic process"/>
    <property type="evidence" value="ECO:0007669"/>
    <property type="project" value="UniProtKB-UniRule"/>
</dbReference>
<sequence>MTLPLHNSPPLADGWLRHCPPVCDALMRHWLMRPGALTAGLRQVGQVRLRVTGEYAQGALPDEARAMHIAPGTPVWVREVLMSVDGVDSVPARSLAPLTASHGAWQGMRRLSTRPLADMLYHDRTVTRSPFAVRRLAAPVPFFQSLQGLLDAQHGEHAARHLWARRSVFWRAGQPLLVAECFLPGFWPVAAASNPFPPLKRHVIRRG</sequence>
<dbReference type="InterPro" id="IPR028978">
    <property type="entry name" value="Chorismate_lyase_/UTRA_dom_sf"/>
</dbReference>
<feature type="binding site" evidence="5">
    <location>
        <position position="180"/>
    </location>
    <ligand>
        <name>substrate</name>
    </ligand>
</feature>
<dbReference type="PANTHER" id="PTHR38683">
    <property type="entry name" value="CHORISMATE PYRUVATE-LYASE"/>
    <property type="match status" value="1"/>
</dbReference>
<dbReference type="RefSeq" id="WP_094799382.1">
    <property type="nucleotide sequence ID" value="NZ_NEVP01000004.1"/>
</dbReference>
<name>A0A261TX63_9BORD</name>
<evidence type="ECO:0000313" key="6">
    <source>
        <dbReference type="EMBL" id="OZI53881.1"/>
    </source>
</evidence>
<comment type="similarity">
    <text evidence="5">Belongs to the UbiC family.</text>
</comment>
<accession>A0A261TX63</accession>
<reference evidence="6 7" key="1">
    <citation type="submission" date="2017-05" db="EMBL/GenBank/DDBJ databases">
        <title>Complete and WGS of Bordetella genogroups.</title>
        <authorList>
            <person name="Spilker T."/>
            <person name="LiPuma J."/>
        </authorList>
    </citation>
    <scope>NUCLEOTIDE SEQUENCE [LARGE SCALE GENOMIC DNA]</scope>
    <source>
        <strain evidence="6 7">AU10456</strain>
    </source>
</reference>
<protein>
    <recommendedName>
        <fullName evidence="5">Probable chorismate pyruvate-lyase</fullName>
        <shortName evidence="5">CL</shortName>
        <shortName evidence="5">CPL</shortName>
        <ecNumber evidence="5">4.1.3.40</ecNumber>
    </recommendedName>
</protein>
<dbReference type="EC" id="4.1.3.40" evidence="5"/>
<dbReference type="Pfam" id="PF04345">
    <property type="entry name" value="Chor_lyase"/>
    <property type="match status" value="1"/>
</dbReference>
<evidence type="ECO:0000256" key="2">
    <source>
        <dbReference type="ARBA" id="ARBA00022688"/>
    </source>
</evidence>
<evidence type="ECO:0000256" key="3">
    <source>
        <dbReference type="ARBA" id="ARBA00023239"/>
    </source>
</evidence>
<dbReference type="PANTHER" id="PTHR38683:SF1">
    <property type="entry name" value="CHORISMATE PYRUVATE-LYASE"/>
    <property type="match status" value="1"/>
</dbReference>
<dbReference type="Gene3D" id="3.40.1410.10">
    <property type="entry name" value="Chorismate lyase-like"/>
    <property type="match status" value="1"/>
</dbReference>
<organism evidence="6 7">
    <name type="scientific">Bordetella genomosp. 5</name>
    <dbReference type="NCBI Taxonomy" id="1395608"/>
    <lineage>
        <taxon>Bacteria</taxon>
        <taxon>Pseudomonadati</taxon>
        <taxon>Pseudomonadota</taxon>
        <taxon>Betaproteobacteria</taxon>
        <taxon>Burkholderiales</taxon>
        <taxon>Alcaligenaceae</taxon>
        <taxon>Bordetella</taxon>
    </lineage>
</organism>
<comment type="function">
    <text evidence="5">Removes the pyruvyl group from chorismate, with concomitant aromatization of the ring, to provide 4-hydroxybenzoate (4HB) for the ubiquinone pathway.</text>
</comment>
<dbReference type="InterPro" id="IPR007440">
    <property type="entry name" value="Chorismate--pyruvate_lyase"/>
</dbReference>
<comment type="pathway">
    <text evidence="5">Cofactor biosynthesis; ubiquinone biosynthesis.</text>
</comment>
<evidence type="ECO:0000256" key="1">
    <source>
        <dbReference type="ARBA" id="ARBA00022490"/>
    </source>
</evidence>
<comment type="catalytic activity">
    <reaction evidence="5">
        <text>chorismate = 4-hydroxybenzoate + pyruvate</text>
        <dbReference type="Rhea" id="RHEA:16505"/>
        <dbReference type="ChEBI" id="CHEBI:15361"/>
        <dbReference type="ChEBI" id="CHEBI:17879"/>
        <dbReference type="ChEBI" id="CHEBI:29748"/>
        <dbReference type="EC" id="4.1.3.40"/>
    </reaction>
</comment>
<feature type="binding site" evidence="5">
    <location>
        <position position="78"/>
    </location>
    <ligand>
        <name>substrate</name>
    </ligand>
</feature>
<evidence type="ECO:0000256" key="5">
    <source>
        <dbReference type="HAMAP-Rule" id="MF_01632"/>
    </source>
</evidence>
<proteinExistence type="inferred from homology"/>